<proteinExistence type="predicted"/>
<accession>A0A814MMQ1</accession>
<reference evidence="2" key="1">
    <citation type="submission" date="2021-02" db="EMBL/GenBank/DDBJ databases">
        <authorList>
            <person name="Nowell W R."/>
        </authorList>
    </citation>
    <scope>NUCLEOTIDE SEQUENCE</scope>
    <source>
        <strain evidence="2">Ploen Becks lab</strain>
    </source>
</reference>
<evidence type="ECO:0000313" key="2">
    <source>
        <dbReference type="EMBL" id="CAF1080464.1"/>
    </source>
</evidence>
<sequence>QLNQKDEKISILESSGQGYQACEEENLVLKDEIKKFQYIINQQNELINIADTKLRENELQFQSYIEQFRNDTLLNGERIFNDERLNWFNEREKLISEKKNLEEEIKKIIRNYEMLLETKDNKFRFQNNNLRSASFLTTSSYDERCSVKDPLCSQEAEIERLESELQKLKSFVFNSKNELK</sequence>
<organism evidence="2 3">
    <name type="scientific">Brachionus calyciflorus</name>
    <dbReference type="NCBI Taxonomy" id="104777"/>
    <lineage>
        <taxon>Eukaryota</taxon>
        <taxon>Metazoa</taxon>
        <taxon>Spiralia</taxon>
        <taxon>Gnathifera</taxon>
        <taxon>Rotifera</taxon>
        <taxon>Eurotatoria</taxon>
        <taxon>Monogononta</taxon>
        <taxon>Pseudotrocha</taxon>
        <taxon>Ploima</taxon>
        <taxon>Brachionidae</taxon>
        <taxon>Brachionus</taxon>
    </lineage>
</organism>
<name>A0A814MMQ1_9BILA</name>
<evidence type="ECO:0000313" key="3">
    <source>
        <dbReference type="Proteomes" id="UP000663879"/>
    </source>
</evidence>
<dbReference type="EMBL" id="CAJNOC010006550">
    <property type="protein sequence ID" value="CAF1080464.1"/>
    <property type="molecule type" value="Genomic_DNA"/>
</dbReference>
<dbReference type="AlphaFoldDB" id="A0A814MMQ1"/>
<protein>
    <submittedName>
        <fullName evidence="2">Uncharacterized protein</fullName>
    </submittedName>
</protein>
<evidence type="ECO:0000256" key="1">
    <source>
        <dbReference type="SAM" id="Coils"/>
    </source>
</evidence>
<keyword evidence="1" id="KW-0175">Coiled coil</keyword>
<keyword evidence="3" id="KW-1185">Reference proteome</keyword>
<dbReference type="Proteomes" id="UP000663879">
    <property type="component" value="Unassembled WGS sequence"/>
</dbReference>
<comment type="caution">
    <text evidence="2">The sequence shown here is derived from an EMBL/GenBank/DDBJ whole genome shotgun (WGS) entry which is preliminary data.</text>
</comment>
<gene>
    <name evidence="2" type="ORF">OXX778_LOCUS20169</name>
</gene>
<feature type="coiled-coil region" evidence="1">
    <location>
        <begin position="84"/>
        <end position="118"/>
    </location>
</feature>
<feature type="non-terminal residue" evidence="2">
    <location>
        <position position="1"/>
    </location>
</feature>